<keyword evidence="3 11" id="KW-0240">DNA-directed RNA polymerase</keyword>
<gene>
    <name evidence="9" type="ORF">C1SCF055_LOCUS39615</name>
</gene>
<keyword evidence="12" id="KW-1185">Reference proteome</keyword>
<reference evidence="10" key="2">
    <citation type="submission" date="2024-04" db="EMBL/GenBank/DDBJ databases">
        <authorList>
            <person name="Chen Y."/>
            <person name="Shah S."/>
            <person name="Dougan E. K."/>
            <person name="Thang M."/>
            <person name="Chan C."/>
        </authorList>
    </citation>
    <scope>NUCLEOTIDE SEQUENCE [LARGE SCALE GENOMIC DNA]</scope>
</reference>
<dbReference type="HAMAP" id="MF_00250">
    <property type="entry name" value="RNApol_arch_Rpo10"/>
    <property type="match status" value="1"/>
</dbReference>
<dbReference type="NCBIfam" id="NF003089">
    <property type="entry name" value="PRK04016.1"/>
    <property type="match status" value="1"/>
</dbReference>
<dbReference type="GO" id="GO:0005666">
    <property type="term" value="C:RNA polymerase III complex"/>
    <property type="evidence" value="ECO:0007669"/>
    <property type="project" value="TreeGrafter"/>
</dbReference>
<evidence type="ECO:0000313" key="10">
    <source>
        <dbReference type="EMBL" id="CAL1168112.1"/>
    </source>
</evidence>
<dbReference type="GO" id="GO:0003899">
    <property type="term" value="F:DNA-directed RNA polymerase activity"/>
    <property type="evidence" value="ECO:0007669"/>
    <property type="project" value="InterPro"/>
</dbReference>
<evidence type="ECO:0000256" key="6">
    <source>
        <dbReference type="ARBA" id="ARBA00023163"/>
    </source>
</evidence>
<dbReference type="PANTHER" id="PTHR23431">
    <property type="entry name" value="DNA-DIRECTED RNA POLYMERASES I, II, AND III SUBUNIT RPABC5 FAMILY MEMBER"/>
    <property type="match status" value="1"/>
</dbReference>
<dbReference type="Proteomes" id="UP001152797">
    <property type="component" value="Unassembled WGS sequence"/>
</dbReference>
<evidence type="ECO:0000256" key="3">
    <source>
        <dbReference type="ARBA" id="ARBA00022478"/>
    </source>
</evidence>
<dbReference type="InterPro" id="IPR023580">
    <property type="entry name" value="RNA_pol_su_RPB10"/>
</dbReference>
<keyword evidence="5" id="KW-0862">Zinc</keyword>
<dbReference type="PANTHER" id="PTHR23431:SF3">
    <property type="entry name" value="DNA-DIRECTED RNA POLYMERASES I, II, AND III SUBUNIT RPABC5"/>
    <property type="match status" value="1"/>
</dbReference>
<name>A0A9P1DQF6_9DINO</name>
<proteinExistence type="inferred from homology"/>
<evidence type="ECO:0000256" key="1">
    <source>
        <dbReference type="ARBA" id="ARBA00004123"/>
    </source>
</evidence>
<dbReference type="FunFam" id="1.10.10.60:FF:000024">
    <property type="entry name" value="DNA-directed RNA polymerases I, II, and III subunit"/>
    <property type="match status" value="1"/>
</dbReference>
<protein>
    <recommendedName>
        <fullName evidence="2">DNA-directed RNA polymerases I, II, and III subunit RPABC5</fullName>
    </recommendedName>
</protein>
<comment type="similarity">
    <text evidence="7">Belongs to the archaeal Rpo10/eukaryotic RPB10 RNA polymerase subunit family.</text>
</comment>
<dbReference type="PIRSF" id="PIRSF005653">
    <property type="entry name" value="RNA_pol_N/8_sub"/>
    <property type="match status" value="1"/>
</dbReference>
<comment type="caution">
    <text evidence="9">The sequence shown here is derived from an EMBL/GenBank/DDBJ whole genome shotgun (WGS) entry which is preliminary data.</text>
</comment>
<evidence type="ECO:0000256" key="5">
    <source>
        <dbReference type="ARBA" id="ARBA00022833"/>
    </source>
</evidence>
<dbReference type="GO" id="GO:0042797">
    <property type="term" value="P:tRNA transcription by RNA polymerase III"/>
    <property type="evidence" value="ECO:0007669"/>
    <property type="project" value="TreeGrafter"/>
</dbReference>
<reference evidence="9" key="1">
    <citation type="submission" date="2022-10" db="EMBL/GenBank/DDBJ databases">
        <authorList>
            <person name="Chen Y."/>
            <person name="Dougan E. K."/>
            <person name="Chan C."/>
            <person name="Rhodes N."/>
            <person name="Thang M."/>
        </authorList>
    </citation>
    <scope>NUCLEOTIDE SEQUENCE</scope>
</reference>
<evidence type="ECO:0000313" key="9">
    <source>
        <dbReference type="EMBL" id="CAI4014737.1"/>
    </source>
</evidence>
<dbReference type="OrthoDB" id="10258858at2759"/>
<sequence length="107" mass="12720">MIIPIRCYSCGKLIGNRWEKYLQMLLRKAEEQEKEDREHPEDKTKPKPAPEKEVLDELGFTRYCCRRMMLTHVDLIEKVMNYNIYEKRGFQAQMEDDEDDAAMSDAA</sequence>
<dbReference type="GO" id="GO:0006366">
    <property type="term" value="P:transcription by RNA polymerase II"/>
    <property type="evidence" value="ECO:0007669"/>
    <property type="project" value="TreeGrafter"/>
</dbReference>
<accession>A0A9P1DQF6</accession>
<dbReference type="InterPro" id="IPR000268">
    <property type="entry name" value="RPABC5/Rpb10"/>
</dbReference>
<dbReference type="EMBL" id="CAMXCT010006496">
    <property type="protein sequence ID" value="CAI4014737.1"/>
    <property type="molecule type" value="Genomic_DNA"/>
</dbReference>
<keyword evidence="6" id="KW-0804">Transcription</keyword>
<dbReference type="AlphaFoldDB" id="A0A9P1DQF6"/>
<dbReference type="GO" id="GO:0005736">
    <property type="term" value="C:RNA polymerase I complex"/>
    <property type="evidence" value="ECO:0007669"/>
    <property type="project" value="TreeGrafter"/>
</dbReference>
<feature type="region of interest" description="Disordered" evidence="8">
    <location>
        <begin position="29"/>
        <end position="53"/>
    </location>
</feature>
<dbReference type="Pfam" id="PF01194">
    <property type="entry name" value="RNA_pol_N"/>
    <property type="match status" value="1"/>
</dbReference>
<dbReference type="GO" id="GO:0005665">
    <property type="term" value="C:RNA polymerase II, core complex"/>
    <property type="evidence" value="ECO:0007669"/>
    <property type="project" value="TreeGrafter"/>
</dbReference>
<evidence type="ECO:0000256" key="8">
    <source>
        <dbReference type="SAM" id="MobiDB-lite"/>
    </source>
</evidence>
<dbReference type="EMBL" id="CAMXCT020006496">
    <property type="protein sequence ID" value="CAL1168112.1"/>
    <property type="molecule type" value="Genomic_DNA"/>
</dbReference>
<dbReference type="Gene3D" id="1.10.10.60">
    <property type="entry name" value="Homeodomain-like"/>
    <property type="match status" value="1"/>
</dbReference>
<evidence type="ECO:0000313" key="11">
    <source>
        <dbReference type="EMBL" id="CAL4802049.1"/>
    </source>
</evidence>
<evidence type="ECO:0000256" key="2">
    <source>
        <dbReference type="ARBA" id="ARBA00020813"/>
    </source>
</evidence>
<keyword evidence="4" id="KW-0479">Metal-binding</keyword>
<dbReference type="EMBL" id="CAMXCT030006496">
    <property type="protein sequence ID" value="CAL4802049.1"/>
    <property type="molecule type" value="Genomic_DNA"/>
</dbReference>
<dbReference type="GO" id="GO:0006360">
    <property type="term" value="P:transcription by RNA polymerase I"/>
    <property type="evidence" value="ECO:0007669"/>
    <property type="project" value="TreeGrafter"/>
</dbReference>
<dbReference type="GO" id="GO:0008270">
    <property type="term" value="F:zinc ion binding"/>
    <property type="evidence" value="ECO:0007669"/>
    <property type="project" value="TreeGrafter"/>
</dbReference>
<evidence type="ECO:0000256" key="4">
    <source>
        <dbReference type="ARBA" id="ARBA00022723"/>
    </source>
</evidence>
<comment type="subcellular location">
    <subcellularLocation>
        <location evidence="1">Nucleus</location>
    </subcellularLocation>
</comment>
<dbReference type="SUPFAM" id="SSF46924">
    <property type="entry name" value="RNA polymerase subunit RPB10"/>
    <property type="match status" value="1"/>
</dbReference>
<organism evidence="9">
    <name type="scientific">Cladocopium goreaui</name>
    <dbReference type="NCBI Taxonomy" id="2562237"/>
    <lineage>
        <taxon>Eukaryota</taxon>
        <taxon>Sar</taxon>
        <taxon>Alveolata</taxon>
        <taxon>Dinophyceae</taxon>
        <taxon>Suessiales</taxon>
        <taxon>Symbiodiniaceae</taxon>
        <taxon>Cladocopium</taxon>
    </lineage>
</organism>
<evidence type="ECO:0000256" key="7">
    <source>
        <dbReference type="ARBA" id="ARBA00025720"/>
    </source>
</evidence>
<evidence type="ECO:0000313" key="12">
    <source>
        <dbReference type="Proteomes" id="UP001152797"/>
    </source>
</evidence>
<dbReference type="GO" id="GO:0003677">
    <property type="term" value="F:DNA binding"/>
    <property type="evidence" value="ECO:0007669"/>
    <property type="project" value="InterPro"/>
</dbReference>